<evidence type="ECO:0000313" key="2">
    <source>
        <dbReference type="Proteomes" id="UP000887565"/>
    </source>
</evidence>
<sequence length="49" mass="5500">MKTMIHGNISQAAELDEFEKEAEEMSPPPKGCPTKQYLVRDPHVAYGQP</sequence>
<organism evidence="2 3">
    <name type="scientific">Romanomermis culicivorax</name>
    <name type="common">Nematode worm</name>
    <dbReference type="NCBI Taxonomy" id="13658"/>
    <lineage>
        <taxon>Eukaryota</taxon>
        <taxon>Metazoa</taxon>
        <taxon>Ecdysozoa</taxon>
        <taxon>Nematoda</taxon>
        <taxon>Enoplea</taxon>
        <taxon>Dorylaimia</taxon>
        <taxon>Mermithida</taxon>
        <taxon>Mermithoidea</taxon>
        <taxon>Mermithidae</taxon>
        <taxon>Romanomermis</taxon>
    </lineage>
</organism>
<dbReference type="WBParaSite" id="nRc.2.0.1.t07415-RA">
    <property type="protein sequence ID" value="nRc.2.0.1.t07415-RA"/>
    <property type="gene ID" value="nRc.2.0.1.g07415"/>
</dbReference>
<evidence type="ECO:0000256" key="1">
    <source>
        <dbReference type="SAM" id="MobiDB-lite"/>
    </source>
</evidence>
<keyword evidence="2" id="KW-1185">Reference proteome</keyword>
<feature type="region of interest" description="Disordered" evidence="1">
    <location>
        <begin position="17"/>
        <end position="49"/>
    </location>
</feature>
<name>A0A915HZW5_ROMCU</name>
<accession>A0A915HZW5</accession>
<dbReference type="Proteomes" id="UP000887565">
    <property type="component" value="Unplaced"/>
</dbReference>
<protein>
    <submittedName>
        <fullName evidence="3">Uncharacterized protein</fullName>
    </submittedName>
</protein>
<reference evidence="3" key="1">
    <citation type="submission" date="2022-11" db="UniProtKB">
        <authorList>
            <consortium name="WormBaseParasite"/>
        </authorList>
    </citation>
    <scope>IDENTIFICATION</scope>
</reference>
<proteinExistence type="predicted"/>
<evidence type="ECO:0000313" key="3">
    <source>
        <dbReference type="WBParaSite" id="nRc.2.0.1.t07415-RA"/>
    </source>
</evidence>
<dbReference type="AlphaFoldDB" id="A0A915HZW5"/>